<keyword evidence="4" id="KW-0533">Nickel</keyword>
<comment type="caution">
    <text evidence="15">The sequence shown here is derived from an EMBL/GenBank/DDBJ whole genome shotgun (WGS) entry which is preliminary data.</text>
</comment>
<sequence>MYKFILRRLVMLVPVLLGVSLIVFTIMDLTPGDPVEMYLGDNYTAEAHAAMTQELGLDQPFFVRYIHYIGNVVQGDFGISYSTKQPVSAEIEARFPSTLILACSALIFAIALGIPLGTISAAKQYSAIDSVSMFAALIGVSMPNFWLGLMLILILAANLGWFPSANFDGFKSLVLPAITLSASSLAIITRMTRSSMLETIRQDYIRTARAKGVKEFTVIIKHALRNAMIPIITVSGLQFGFAIGGAVLVETVFSWPGIGRLLVETIKLKDTPVVLAIVLVMATMFTIINLVTDILYAYFDPRIRAQYKMKKV</sequence>
<dbReference type="InterPro" id="IPR045621">
    <property type="entry name" value="BPD_transp_1_N"/>
</dbReference>
<evidence type="ECO:0000256" key="7">
    <source>
        <dbReference type="ARBA" id="ARBA00023065"/>
    </source>
</evidence>
<dbReference type="EMBL" id="RHHU01000003">
    <property type="protein sequence ID" value="RNB88497.1"/>
    <property type="molecule type" value="Genomic_DNA"/>
</dbReference>
<dbReference type="Proteomes" id="UP000269573">
    <property type="component" value="Unassembled WGS sequence"/>
</dbReference>
<evidence type="ECO:0000256" key="8">
    <source>
        <dbReference type="ARBA" id="ARBA00023112"/>
    </source>
</evidence>
<comment type="subunit">
    <text evidence="11">The complex is composed of two ATP-binding proteins (NikD and NikE), two transmembrane proteins (NikB and NikC) and a solute-binding protein (NikA).</text>
</comment>
<reference evidence="15 16" key="1">
    <citation type="submission" date="2018-10" db="EMBL/GenBank/DDBJ databases">
        <title>Phylogenomics of Brevibacillus.</title>
        <authorList>
            <person name="Dunlap C."/>
        </authorList>
    </citation>
    <scope>NUCLEOTIDE SEQUENCE [LARGE SCALE GENOMIC DNA]</scope>
    <source>
        <strain evidence="15 16">JCM 15774</strain>
    </source>
</reference>
<dbReference type="Gene3D" id="1.10.3720.10">
    <property type="entry name" value="MetI-like"/>
    <property type="match status" value="1"/>
</dbReference>
<dbReference type="NCBIfam" id="NF045470">
    <property type="entry name" value="Opp2B"/>
    <property type="match status" value="1"/>
</dbReference>
<accession>A0A3M8DND8</accession>
<keyword evidence="8" id="KW-0921">Nickel transport</keyword>
<evidence type="ECO:0000256" key="1">
    <source>
        <dbReference type="ARBA" id="ARBA00004651"/>
    </source>
</evidence>
<keyword evidence="2 13" id="KW-0813">Transport</keyword>
<evidence type="ECO:0000313" key="16">
    <source>
        <dbReference type="Proteomes" id="UP000269573"/>
    </source>
</evidence>
<dbReference type="GO" id="GO:0005886">
    <property type="term" value="C:plasma membrane"/>
    <property type="evidence" value="ECO:0007669"/>
    <property type="project" value="UniProtKB-SubCell"/>
</dbReference>
<protein>
    <recommendedName>
        <fullName evidence="12">Nickel import system permease protein NikB</fullName>
    </recommendedName>
</protein>
<evidence type="ECO:0000256" key="12">
    <source>
        <dbReference type="ARBA" id="ARBA00044774"/>
    </source>
</evidence>
<dbReference type="RefSeq" id="WP_122922601.1">
    <property type="nucleotide sequence ID" value="NZ_JARMEQ010000003.1"/>
</dbReference>
<evidence type="ECO:0000256" key="13">
    <source>
        <dbReference type="RuleBase" id="RU363032"/>
    </source>
</evidence>
<proteinExistence type="inferred from homology"/>
<evidence type="ECO:0000256" key="11">
    <source>
        <dbReference type="ARBA" id="ARBA00038669"/>
    </source>
</evidence>
<dbReference type="InterPro" id="IPR035906">
    <property type="entry name" value="MetI-like_sf"/>
</dbReference>
<comment type="similarity">
    <text evidence="10">Belongs to the binding-protein-dependent transport system permease family. OppBC subfamily.</text>
</comment>
<keyword evidence="16" id="KW-1185">Reference proteome</keyword>
<evidence type="ECO:0000313" key="15">
    <source>
        <dbReference type="EMBL" id="RNB88497.1"/>
    </source>
</evidence>
<evidence type="ECO:0000256" key="2">
    <source>
        <dbReference type="ARBA" id="ARBA00022448"/>
    </source>
</evidence>
<dbReference type="InterPro" id="IPR000515">
    <property type="entry name" value="MetI-like"/>
</dbReference>
<keyword evidence="9" id="KW-0472">Membrane</keyword>
<keyword evidence="6" id="KW-1133">Transmembrane helix</keyword>
<feature type="domain" description="ABC transmembrane type-1" evidence="14">
    <location>
        <begin position="95"/>
        <end position="296"/>
    </location>
</feature>
<dbReference type="GO" id="GO:0015099">
    <property type="term" value="F:nickel cation transmembrane transporter activity"/>
    <property type="evidence" value="ECO:0007669"/>
    <property type="project" value="InterPro"/>
</dbReference>
<dbReference type="Pfam" id="PF19300">
    <property type="entry name" value="BPD_transp_1_N"/>
    <property type="match status" value="1"/>
</dbReference>
<dbReference type="AlphaFoldDB" id="A0A3M8DND8"/>
<keyword evidence="5" id="KW-0812">Transmembrane</keyword>
<evidence type="ECO:0000256" key="3">
    <source>
        <dbReference type="ARBA" id="ARBA00022475"/>
    </source>
</evidence>
<name>A0A3M8DND8_9BACL</name>
<evidence type="ECO:0000256" key="4">
    <source>
        <dbReference type="ARBA" id="ARBA00022596"/>
    </source>
</evidence>
<comment type="subcellular location">
    <subcellularLocation>
        <location evidence="1 13">Cell membrane</location>
        <topology evidence="1 13">Multi-pass membrane protein</topology>
    </subcellularLocation>
</comment>
<dbReference type="InterPro" id="IPR050045">
    <property type="entry name" value="Opp2B"/>
</dbReference>
<evidence type="ECO:0000259" key="14">
    <source>
        <dbReference type="PROSITE" id="PS50928"/>
    </source>
</evidence>
<keyword evidence="3" id="KW-1003">Cell membrane</keyword>
<dbReference type="SUPFAM" id="SSF161098">
    <property type="entry name" value="MetI-like"/>
    <property type="match status" value="1"/>
</dbReference>
<dbReference type="PANTHER" id="PTHR43163">
    <property type="entry name" value="DIPEPTIDE TRANSPORT SYSTEM PERMEASE PROTEIN DPPB-RELATED"/>
    <property type="match status" value="1"/>
</dbReference>
<dbReference type="CDD" id="cd06261">
    <property type="entry name" value="TM_PBP2"/>
    <property type="match status" value="1"/>
</dbReference>
<evidence type="ECO:0000256" key="5">
    <source>
        <dbReference type="ARBA" id="ARBA00022692"/>
    </source>
</evidence>
<evidence type="ECO:0000256" key="9">
    <source>
        <dbReference type="ARBA" id="ARBA00023136"/>
    </source>
</evidence>
<organism evidence="15 16">
    <name type="scientific">Brevibacillus nitrificans</name>
    <dbReference type="NCBI Taxonomy" id="651560"/>
    <lineage>
        <taxon>Bacteria</taxon>
        <taxon>Bacillati</taxon>
        <taxon>Bacillota</taxon>
        <taxon>Bacilli</taxon>
        <taxon>Bacillales</taxon>
        <taxon>Paenibacillaceae</taxon>
        <taxon>Brevibacillus</taxon>
    </lineage>
</organism>
<dbReference type="Pfam" id="PF00528">
    <property type="entry name" value="BPD_transp_1"/>
    <property type="match status" value="1"/>
</dbReference>
<gene>
    <name evidence="15" type="ORF">EDM59_05085</name>
</gene>
<evidence type="ECO:0000256" key="6">
    <source>
        <dbReference type="ARBA" id="ARBA00022989"/>
    </source>
</evidence>
<dbReference type="PROSITE" id="PS50928">
    <property type="entry name" value="ABC_TM1"/>
    <property type="match status" value="1"/>
</dbReference>
<dbReference type="PANTHER" id="PTHR43163:SF6">
    <property type="entry name" value="DIPEPTIDE TRANSPORT SYSTEM PERMEASE PROTEIN DPPB-RELATED"/>
    <property type="match status" value="1"/>
</dbReference>
<evidence type="ECO:0000256" key="10">
    <source>
        <dbReference type="ARBA" id="ARBA00024202"/>
    </source>
</evidence>
<keyword evidence="7" id="KW-0406">Ion transport</keyword>